<gene>
    <name evidence="6" type="ordered locus">Lbys_1766</name>
</gene>
<dbReference type="InterPro" id="IPR011042">
    <property type="entry name" value="6-blade_b-propeller_TolB-like"/>
</dbReference>
<dbReference type="AlphaFoldDB" id="E4RQ98"/>
<dbReference type="SUPFAM" id="SSF46626">
    <property type="entry name" value="Cytochrome c"/>
    <property type="match status" value="1"/>
</dbReference>
<keyword evidence="2 4" id="KW-0479">Metal-binding</keyword>
<keyword evidence="1 4" id="KW-0349">Heme</keyword>
<name>E4RQ98_LEAB4</name>
<protein>
    <submittedName>
        <fullName evidence="6">Heme-binding protein</fullName>
    </submittedName>
</protein>
<dbReference type="InterPro" id="IPR011041">
    <property type="entry name" value="Quinoprot_gluc/sorb_DH_b-prop"/>
</dbReference>
<dbReference type="NCBIfam" id="TIGR02603">
    <property type="entry name" value="CxxCH_TIGR02603"/>
    <property type="match status" value="1"/>
</dbReference>
<evidence type="ECO:0000256" key="2">
    <source>
        <dbReference type="ARBA" id="ARBA00022723"/>
    </source>
</evidence>
<organism evidence="6 7">
    <name type="scientific">Leadbetterella byssophila (strain DSM 17132 / JCM 16389 / KACC 11308 / NBRC 106382 / 4M15)</name>
    <dbReference type="NCBI Taxonomy" id="649349"/>
    <lineage>
        <taxon>Bacteria</taxon>
        <taxon>Pseudomonadati</taxon>
        <taxon>Bacteroidota</taxon>
        <taxon>Cytophagia</taxon>
        <taxon>Cytophagales</taxon>
        <taxon>Leadbetterellaceae</taxon>
        <taxon>Leadbetterella</taxon>
    </lineage>
</organism>
<sequence length="835" mass="94447">MNHYLKIAAGFLTLLTAASETPIQIQEDFKVEKLYSPSEAGLGSWVSMTFDPQGRLITSDQFGGLYRLRLESPIQVEKLSIPGDTLGFGAAQGMVFHKDVLYLLVNYNGKDQHKSGLYKLEDLNKDDTFETLTLIKGLKGEGEHGPHSLVLDPAEEHLYLIAGNHTDLPKMDEYLLSPTWKHDNLYPFLKDPRGHATDRKEPGGWIAKVELASGKWTLVAAGFRNAFDLAFNEDGELFAYDSDMEWDLGMPWYRSTRLCHVINGSEFGWRTGSGKWPEYHVDQVAPLLHMGQGSPTNLISLKNAAFPEDYKNTLLAFDWSFGIIYSIHLKRERESYQAEKKEFLSGIPLPLTDGVIGPDGALYFLTGGRKLQSNLYKVSYVGNKPKIKPSETLHPFALRRKLESLPKDLDQIWPYLDHEEAQIKYAARMALEHISPEKWETKVLSEPSFSKRIIGLMALCRAKEKVNKAGLERSLLEIPVNTLTLQQRLEYWRVWEIYISRHGQPIQITAFHQFLPFPNQDDSENRQVAKLMVATQHPQAVSRLLPYLEQNQENVQYASAEHLILRNPNYGIDLARLLEKLPPENQMFYAILLSEQKVGWTPKLEETYFKWYKKAFQYRGGLSYVGFLDNARKNALNRVTRKTFLHQLSGGDDLNPSGNDLITAPEGPGRSWKTEDATALFKDGWGIRDFSKGQNLYKATLCDKCHTLQGEGGNIGPDLTRLGTRFDIKGIVEAIIEPNLSISDQYAATHLQLKNGETRVGKIINEDAQYISLSQNPFTPTITMKIPKKDVVSRQISTVSMMLPGLINGLNEEEVRDLVAFLMAGGDPNHSVYQP</sequence>
<feature type="domain" description="Cytochrome c" evidence="5">
    <location>
        <begin position="688"/>
        <end position="826"/>
    </location>
</feature>
<dbReference type="InterPro" id="IPR013427">
    <property type="entry name" value="Haem-bd_dom_put"/>
</dbReference>
<evidence type="ECO:0000313" key="6">
    <source>
        <dbReference type="EMBL" id="ADQ17473.1"/>
    </source>
</evidence>
<dbReference type="RefSeq" id="WP_013408522.1">
    <property type="nucleotide sequence ID" value="NC_014655.1"/>
</dbReference>
<reference evidence="6 7" key="2">
    <citation type="journal article" date="2011" name="Stand. Genomic Sci.">
        <title>Complete genome sequence of Leadbetterella byssophila type strain (4M15).</title>
        <authorList>
            <person name="Abt B."/>
            <person name="Teshima H."/>
            <person name="Lucas S."/>
            <person name="Lapidus A."/>
            <person name="Del Rio T.G."/>
            <person name="Nolan M."/>
            <person name="Tice H."/>
            <person name="Cheng J.F."/>
            <person name="Pitluck S."/>
            <person name="Liolios K."/>
            <person name="Pagani I."/>
            <person name="Ivanova N."/>
            <person name="Mavromatis K."/>
            <person name="Pati A."/>
            <person name="Tapia R."/>
            <person name="Han C."/>
            <person name="Goodwin L."/>
            <person name="Chen A."/>
            <person name="Palaniappan K."/>
            <person name="Land M."/>
            <person name="Hauser L."/>
            <person name="Chang Y.J."/>
            <person name="Jeffries C.D."/>
            <person name="Rohde M."/>
            <person name="Goker M."/>
            <person name="Tindall B.J."/>
            <person name="Detter J.C."/>
            <person name="Woyke T."/>
            <person name="Bristow J."/>
            <person name="Eisen J.A."/>
            <person name="Markowitz V."/>
            <person name="Hugenholtz P."/>
            <person name="Klenk H.P."/>
            <person name="Kyrpides N.C."/>
        </authorList>
    </citation>
    <scope>NUCLEOTIDE SEQUENCE [LARGE SCALE GENOMIC DNA]</scope>
    <source>
        <strain evidence="7">DSM 17132 / JCM 16389 / KACC 11308 / NBRC 106382 / 4M15</strain>
    </source>
</reference>
<dbReference type="PROSITE" id="PS51007">
    <property type="entry name" value="CYTC"/>
    <property type="match status" value="1"/>
</dbReference>
<evidence type="ECO:0000259" key="5">
    <source>
        <dbReference type="PROSITE" id="PS51007"/>
    </source>
</evidence>
<evidence type="ECO:0000256" key="3">
    <source>
        <dbReference type="ARBA" id="ARBA00023004"/>
    </source>
</evidence>
<dbReference type="Proteomes" id="UP000007435">
    <property type="component" value="Chromosome"/>
</dbReference>
<dbReference type="STRING" id="649349.Lbys_1766"/>
<dbReference type="PANTHER" id="PTHR33546:SF1">
    <property type="entry name" value="LARGE, MULTIFUNCTIONAL SECRETED PROTEIN"/>
    <property type="match status" value="1"/>
</dbReference>
<dbReference type="GO" id="GO:0020037">
    <property type="term" value="F:heme binding"/>
    <property type="evidence" value="ECO:0007669"/>
    <property type="project" value="InterPro"/>
</dbReference>
<evidence type="ECO:0000256" key="1">
    <source>
        <dbReference type="ARBA" id="ARBA00022617"/>
    </source>
</evidence>
<dbReference type="PANTHER" id="PTHR33546">
    <property type="entry name" value="LARGE, MULTIFUNCTIONAL SECRETED PROTEIN-RELATED"/>
    <property type="match status" value="1"/>
</dbReference>
<dbReference type="SUPFAM" id="SSF50952">
    <property type="entry name" value="Soluble quinoprotein glucose dehydrogenase"/>
    <property type="match status" value="1"/>
</dbReference>
<dbReference type="Gene3D" id="1.10.760.10">
    <property type="entry name" value="Cytochrome c-like domain"/>
    <property type="match status" value="1"/>
</dbReference>
<dbReference type="OrthoDB" id="627427at2"/>
<keyword evidence="7" id="KW-1185">Reference proteome</keyword>
<proteinExistence type="predicted"/>
<dbReference type="EMBL" id="CP002305">
    <property type="protein sequence ID" value="ADQ17473.1"/>
    <property type="molecule type" value="Genomic_DNA"/>
</dbReference>
<dbReference type="Gene3D" id="2.120.10.30">
    <property type="entry name" value="TolB, C-terminal domain"/>
    <property type="match status" value="1"/>
</dbReference>
<dbReference type="HOGENOM" id="CLU_313501_0_0_10"/>
<dbReference type="InterPro" id="IPR036909">
    <property type="entry name" value="Cyt_c-like_dom_sf"/>
</dbReference>
<accession>E4RQ98</accession>
<dbReference type="GO" id="GO:0046872">
    <property type="term" value="F:metal ion binding"/>
    <property type="evidence" value="ECO:0007669"/>
    <property type="project" value="UniProtKB-KW"/>
</dbReference>
<reference key="1">
    <citation type="submission" date="2010-11" db="EMBL/GenBank/DDBJ databases">
        <title>The complete genome of Leadbetterella byssophila DSM 17132.</title>
        <authorList>
            <consortium name="US DOE Joint Genome Institute (JGI-PGF)"/>
            <person name="Lucas S."/>
            <person name="Copeland A."/>
            <person name="Lapidus A."/>
            <person name="Glavina del Rio T."/>
            <person name="Dalin E."/>
            <person name="Tice H."/>
            <person name="Bruce D."/>
            <person name="Goodwin L."/>
            <person name="Pitluck S."/>
            <person name="Kyrpides N."/>
            <person name="Mavromatis K."/>
            <person name="Ivanova N."/>
            <person name="Teshima H."/>
            <person name="Brettin T."/>
            <person name="Detter J.C."/>
            <person name="Han C."/>
            <person name="Tapia R."/>
            <person name="Land M."/>
            <person name="Hauser L."/>
            <person name="Markowitz V."/>
            <person name="Cheng J.-F."/>
            <person name="Hugenholtz P."/>
            <person name="Woyke T."/>
            <person name="Wu D."/>
            <person name="Tindall B."/>
            <person name="Pomrenke H.G."/>
            <person name="Brambilla E."/>
            <person name="Klenk H.-P."/>
            <person name="Eisen J.A."/>
        </authorList>
    </citation>
    <scope>NUCLEOTIDE SEQUENCE [LARGE SCALE GENOMIC DNA]</scope>
    <source>
        <strain>DSM 17132</strain>
    </source>
</reference>
<dbReference type="Pfam" id="PF00034">
    <property type="entry name" value="Cytochrom_C"/>
    <property type="match status" value="1"/>
</dbReference>
<dbReference type="GO" id="GO:0009055">
    <property type="term" value="F:electron transfer activity"/>
    <property type="evidence" value="ECO:0007669"/>
    <property type="project" value="InterPro"/>
</dbReference>
<evidence type="ECO:0000313" key="7">
    <source>
        <dbReference type="Proteomes" id="UP000007435"/>
    </source>
</evidence>
<evidence type="ECO:0000256" key="4">
    <source>
        <dbReference type="PROSITE-ProRule" id="PRU00433"/>
    </source>
</evidence>
<dbReference type="eggNOG" id="COG2133">
    <property type="taxonomic scope" value="Bacteria"/>
</dbReference>
<dbReference type="InterPro" id="IPR009056">
    <property type="entry name" value="Cyt_c-like_dom"/>
</dbReference>
<keyword evidence="3 4" id="KW-0408">Iron</keyword>
<dbReference type="KEGG" id="lby:Lbys_1766"/>